<dbReference type="InterPro" id="IPR043129">
    <property type="entry name" value="ATPase_NBD"/>
</dbReference>
<feature type="binding site" evidence="7">
    <location>
        <position position="87"/>
    </location>
    <ligand>
        <name>sn-glycerol 3-phosphate</name>
        <dbReference type="ChEBI" id="CHEBI:57597"/>
    </ligand>
</feature>
<dbReference type="InterPro" id="IPR018484">
    <property type="entry name" value="FGGY_N"/>
</dbReference>
<comment type="pathway">
    <text evidence="7">Polyol metabolism; glycerol degradation via glycerol kinase pathway; sn-glycerol 3-phosphate from glycerol: step 1/1.</text>
</comment>
<feature type="binding site" evidence="7">
    <location>
        <position position="248"/>
    </location>
    <ligand>
        <name>glycerol</name>
        <dbReference type="ChEBI" id="CHEBI:17754"/>
    </ligand>
</feature>
<feature type="domain" description="Carbohydrate kinase FGGY C-terminal" evidence="10">
    <location>
        <begin position="264"/>
        <end position="452"/>
    </location>
</feature>
<dbReference type="InterPro" id="IPR000577">
    <property type="entry name" value="Carb_kinase_FGGY"/>
</dbReference>
<dbReference type="EMBL" id="AWVH01000005">
    <property type="protein sequence ID" value="ERJ94187.1"/>
    <property type="molecule type" value="Genomic_DNA"/>
</dbReference>
<comment type="caution">
    <text evidence="7">Lacks conserved residue(s) required for the propagation of feature annotation.</text>
</comment>
<feature type="binding site" evidence="7">
    <location>
        <position position="138"/>
    </location>
    <ligand>
        <name>sn-glycerol 3-phosphate</name>
        <dbReference type="ChEBI" id="CHEBI:57597"/>
    </ligand>
</feature>
<dbReference type="HAMAP" id="MF_00186">
    <property type="entry name" value="Glycerol_kin"/>
    <property type="match status" value="1"/>
</dbReference>
<dbReference type="Pfam" id="PF00370">
    <property type="entry name" value="FGGY_N"/>
    <property type="match status" value="1"/>
</dbReference>
<proteinExistence type="inferred from homology"/>
<protein>
    <recommendedName>
        <fullName evidence="7">Glycerol kinase</fullName>
        <ecNumber evidence="7">2.7.1.30</ecNumber>
    </recommendedName>
    <alternativeName>
        <fullName evidence="7">ATP:glycerol 3-phosphotransferase</fullName>
    </alternativeName>
    <alternativeName>
        <fullName evidence="7">Glycerokinase</fullName>
        <shortName evidence="7">GK</shortName>
    </alternativeName>
</protein>
<feature type="binding site" evidence="7">
    <location>
        <position position="12"/>
    </location>
    <ligand>
        <name>ATP</name>
        <dbReference type="ChEBI" id="CHEBI:30616"/>
    </ligand>
</feature>
<dbReference type="PROSITE" id="PS00445">
    <property type="entry name" value="FGGY_KINASES_2"/>
    <property type="match status" value="1"/>
</dbReference>
<evidence type="ECO:0000256" key="8">
    <source>
        <dbReference type="RuleBase" id="RU003733"/>
    </source>
</evidence>
<comment type="activity regulation">
    <text evidence="7">Inhibited by fructose 1,6-bisphosphate (FBP).</text>
</comment>
<dbReference type="NCBIfam" id="TIGR01311">
    <property type="entry name" value="glycerol_kin"/>
    <property type="match status" value="1"/>
</dbReference>
<dbReference type="Gene3D" id="3.30.420.40">
    <property type="match status" value="2"/>
</dbReference>
<dbReference type="PANTHER" id="PTHR10196">
    <property type="entry name" value="SUGAR KINASE"/>
    <property type="match status" value="1"/>
</dbReference>
<reference evidence="11 12" key="1">
    <citation type="submission" date="2013-08" db="EMBL/GenBank/DDBJ databases">
        <authorList>
            <person name="Weinstock G."/>
            <person name="Sodergren E."/>
            <person name="Wylie T."/>
            <person name="Fulton L."/>
            <person name="Fulton R."/>
            <person name="Fronick C."/>
            <person name="O'Laughlin M."/>
            <person name="Godfrey J."/>
            <person name="Miner T."/>
            <person name="Herter B."/>
            <person name="Appelbaum E."/>
            <person name="Cordes M."/>
            <person name="Lek S."/>
            <person name="Wollam A."/>
            <person name="Pepin K.H."/>
            <person name="Palsikar V.B."/>
            <person name="Mitreva M."/>
            <person name="Wilson R.K."/>
        </authorList>
    </citation>
    <scope>NUCLEOTIDE SEQUENCE [LARGE SCALE GENOMIC DNA]</scope>
    <source>
        <strain evidence="11 12">ATCC 700332</strain>
    </source>
</reference>
<feature type="binding site" evidence="7">
    <location>
        <position position="86"/>
    </location>
    <ligand>
        <name>sn-glycerol 3-phosphate</name>
        <dbReference type="ChEBI" id="CHEBI:57597"/>
    </ligand>
</feature>
<evidence type="ECO:0000256" key="2">
    <source>
        <dbReference type="ARBA" id="ARBA00022679"/>
    </source>
</evidence>
<keyword evidence="2 7" id="KW-0808">Transferase</keyword>
<feature type="binding site" evidence="7">
    <location>
        <position position="86"/>
    </location>
    <ligand>
        <name>glycerol</name>
        <dbReference type="ChEBI" id="CHEBI:17754"/>
    </ligand>
</feature>
<name>A0ABN0P133_TRELE</name>
<dbReference type="CDD" id="cd07786">
    <property type="entry name" value="FGGY_EcGK_like"/>
    <property type="match status" value="1"/>
</dbReference>
<feature type="binding site" evidence="7">
    <location>
        <position position="312"/>
    </location>
    <ligand>
        <name>ADP</name>
        <dbReference type="ChEBI" id="CHEBI:456216"/>
    </ligand>
</feature>
<comment type="function">
    <text evidence="7">Key enzyme in the regulation of glycerol uptake and metabolism. Catalyzes the phosphorylation of glycerol to yield sn-glycerol 3-phosphate.</text>
</comment>
<feature type="binding site" evidence="7">
    <location>
        <position position="269"/>
    </location>
    <ligand>
        <name>ADP</name>
        <dbReference type="ChEBI" id="CHEBI:456216"/>
    </ligand>
</feature>
<dbReference type="RefSeq" id="WP_021686561.1">
    <property type="nucleotide sequence ID" value="NZ_KI260561.1"/>
</dbReference>
<sequence>MAAYILAFDQGTTSSRTILYDSHARALISFSKEFTQYYPKPGWVEHDAEEIFRCQLEVTQTVLQRAQKELGIQPSDIAAAGITNQRESVVLWKKDSGKPVYRAIVWQCRRTAPLCERLYAQGLNDIIREKTGLLLDAYFSATKIKWILDNVPGVRERAQKGEILAGTIDSWLIWKFSGGKCHVTDVTNASRTMLYNIYAGLWDPDLLKLMDIPLCMMPQVRNSSEVYCVSDASVCGFSVPIAAAVGDQQAALFGQGCFHEGDVKNTYGTGCFMLMNTGSIPVVSKNRLLTTIALGINDEVQYALEGSIFMGGATIKWLRDELELISSAPEVDRLAESVEDTNGVYLVPAFTGLGTPYWDMYARGTITGLTRGTKKAHICRAVLEAICYQVKDVIDCMSEDAGQPVTLLKVDGGASVSNIMLQFQADIMNTSVCRPQNVETTALGAAFLAGLAVGFWKDKDEILEHWKCDKQFEAHMDEAKRTSLYKGWKRAVERAKGWIEKD</sequence>
<dbReference type="PROSITE" id="PS00933">
    <property type="entry name" value="FGGY_KINASES_1"/>
    <property type="match status" value="1"/>
</dbReference>
<feature type="binding site" evidence="7">
    <location>
        <position position="12"/>
    </location>
    <ligand>
        <name>sn-glycerol 3-phosphate</name>
        <dbReference type="ChEBI" id="CHEBI:57597"/>
    </ligand>
</feature>
<feature type="binding site" evidence="7">
    <location>
        <position position="413"/>
    </location>
    <ligand>
        <name>ATP</name>
        <dbReference type="ChEBI" id="CHEBI:30616"/>
    </ligand>
</feature>
<evidence type="ECO:0000313" key="12">
    <source>
        <dbReference type="Proteomes" id="UP000016649"/>
    </source>
</evidence>
<evidence type="ECO:0000256" key="4">
    <source>
        <dbReference type="ARBA" id="ARBA00022777"/>
    </source>
</evidence>
<dbReference type="SUPFAM" id="SSF53067">
    <property type="entry name" value="Actin-like ATPase domain"/>
    <property type="match status" value="2"/>
</dbReference>
<keyword evidence="3 7" id="KW-0547">Nucleotide-binding</keyword>
<feature type="binding site" evidence="7">
    <location>
        <position position="13"/>
    </location>
    <ligand>
        <name>ATP</name>
        <dbReference type="ChEBI" id="CHEBI:30616"/>
    </ligand>
</feature>
<feature type="binding site" evidence="7">
    <location>
        <position position="12"/>
    </location>
    <ligand>
        <name>ADP</name>
        <dbReference type="ChEBI" id="CHEBI:456216"/>
    </ligand>
</feature>
<keyword evidence="4 7" id="KW-0418">Kinase</keyword>
<dbReference type="InterPro" id="IPR018485">
    <property type="entry name" value="FGGY_C"/>
</dbReference>
<organism evidence="11 12">
    <name type="scientific">Treponema lecithinolyticum ATCC 700332</name>
    <dbReference type="NCBI Taxonomy" id="1321815"/>
    <lineage>
        <taxon>Bacteria</taxon>
        <taxon>Pseudomonadati</taxon>
        <taxon>Spirochaetota</taxon>
        <taxon>Spirochaetia</taxon>
        <taxon>Spirochaetales</taxon>
        <taxon>Treponemataceae</taxon>
        <taxon>Treponema</taxon>
    </lineage>
</organism>
<dbReference type="PIRSF" id="PIRSF000538">
    <property type="entry name" value="GlpK"/>
    <property type="match status" value="1"/>
</dbReference>
<dbReference type="NCBIfam" id="NF000756">
    <property type="entry name" value="PRK00047.1"/>
    <property type="match status" value="1"/>
</dbReference>
<dbReference type="InterPro" id="IPR005999">
    <property type="entry name" value="Glycerol_kin"/>
</dbReference>
<comment type="caution">
    <text evidence="11">The sequence shown here is derived from an EMBL/GenBank/DDBJ whole genome shotgun (WGS) entry which is preliminary data.</text>
</comment>
<evidence type="ECO:0000256" key="7">
    <source>
        <dbReference type="HAMAP-Rule" id="MF_00186"/>
    </source>
</evidence>
<feature type="binding site" evidence="7">
    <location>
        <position position="87"/>
    </location>
    <ligand>
        <name>glycerol</name>
        <dbReference type="ChEBI" id="CHEBI:17754"/>
    </ligand>
</feature>
<feature type="binding site" evidence="7">
    <location>
        <position position="16"/>
    </location>
    <ligand>
        <name>ADP</name>
        <dbReference type="ChEBI" id="CHEBI:456216"/>
    </ligand>
</feature>
<comment type="similarity">
    <text evidence="1 7 8">Belongs to the FGGY kinase family.</text>
</comment>
<evidence type="ECO:0000256" key="3">
    <source>
        <dbReference type="ARBA" id="ARBA00022741"/>
    </source>
</evidence>
<feature type="binding site" evidence="7">
    <location>
        <position position="14"/>
    </location>
    <ligand>
        <name>ATP</name>
        <dbReference type="ChEBI" id="CHEBI:30616"/>
    </ligand>
</feature>
<dbReference type="EC" id="2.7.1.30" evidence="7"/>
<feature type="binding site" evidence="7">
    <location>
        <position position="247"/>
    </location>
    <ligand>
        <name>sn-glycerol 3-phosphate</name>
        <dbReference type="ChEBI" id="CHEBI:57597"/>
    </ligand>
</feature>
<evidence type="ECO:0000256" key="1">
    <source>
        <dbReference type="ARBA" id="ARBA00009156"/>
    </source>
</evidence>
<dbReference type="Pfam" id="PF02782">
    <property type="entry name" value="FGGY_C"/>
    <property type="match status" value="1"/>
</dbReference>
<feature type="binding site" evidence="7">
    <location>
        <position position="413"/>
    </location>
    <ligand>
        <name>ADP</name>
        <dbReference type="ChEBI" id="CHEBI:456216"/>
    </ligand>
</feature>
<comment type="catalytic activity">
    <reaction evidence="7">
        <text>glycerol + ATP = sn-glycerol 3-phosphate + ADP + H(+)</text>
        <dbReference type="Rhea" id="RHEA:21644"/>
        <dbReference type="ChEBI" id="CHEBI:15378"/>
        <dbReference type="ChEBI" id="CHEBI:17754"/>
        <dbReference type="ChEBI" id="CHEBI:30616"/>
        <dbReference type="ChEBI" id="CHEBI:57597"/>
        <dbReference type="ChEBI" id="CHEBI:456216"/>
        <dbReference type="EC" id="2.7.1.30"/>
    </reaction>
</comment>
<evidence type="ECO:0000259" key="9">
    <source>
        <dbReference type="Pfam" id="PF00370"/>
    </source>
</evidence>
<feature type="binding site" evidence="7">
    <location>
        <position position="269"/>
    </location>
    <ligand>
        <name>ATP</name>
        <dbReference type="ChEBI" id="CHEBI:30616"/>
    </ligand>
</feature>
<evidence type="ECO:0000256" key="5">
    <source>
        <dbReference type="ARBA" id="ARBA00022798"/>
    </source>
</evidence>
<keyword evidence="5 7" id="KW-0319">Glycerol metabolism</keyword>
<feature type="domain" description="Carbohydrate kinase FGGY N-terminal" evidence="9">
    <location>
        <begin position="4"/>
        <end position="254"/>
    </location>
</feature>
<feature type="binding site" evidence="7">
    <location>
        <position position="138"/>
    </location>
    <ligand>
        <name>glycerol</name>
        <dbReference type="ChEBI" id="CHEBI:17754"/>
    </ligand>
</feature>
<keyword evidence="12" id="KW-1185">Reference proteome</keyword>
<feature type="binding site" evidence="7">
    <location>
        <position position="312"/>
    </location>
    <ligand>
        <name>ATP</name>
        <dbReference type="ChEBI" id="CHEBI:30616"/>
    </ligand>
</feature>
<dbReference type="GO" id="GO:0016301">
    <property type="term" value="F:kinase activity"/>
    <property type="evidence" value="ECO:0007669"/>
    <property type="project" value="UniProtKB-KW"/>
</dbReference>
<evidence type="ECO:0000313" key="11">
    <source>
        <dbReference type="EMBL" id="ERJ94187.1"/>
    </source>
</evidence>
<feature type="binding site" evidence="7">
    <location>
        <position position="247"/>
    </location>
    <ligand>
        <name>glycerol</name>
        <dbReference type="ChEBI" id="CHEBI:17754"/>
    </ligand>
</feature>
<gene>
    <name evidence="7" type="primary">glpK</name>
    <name evidence="11" type="ORF">HMPREF9193_00156</name>
</gene>
<evidence type="ECO:0000256" key="6">
    <source>
        <dbReference type="ARBA" id="ARBA00022840"/>
    </source>
</evidence>
<keyword evidence="6 7" id="KW-0067">ATP-binding</keyword>
<accession>A0ABN0P133</accession>
<evidence type="ECO:0000259" key="10">
    <source>
        <dbReference type="Pfam" id="PF02782"/>
    </source>
</evidence>
<dbReference type="Proteomes" id="UP000016649">
    <property type="component" value="Unassembled WGS sequence"/>
</dbReference>
<dbReference type="InterPro" id="IPR018483">
    <property type="entry name" value="Carb_kinase_FGGY_CS"/>
</dbReference>
<dbReference type="PANTHER" id="PTHR10196:SF69">
    <property type="entry name" value="GLYCEROL KINASE"/>
    <property type="match status" value="1"/>
</dbReference>